<keyword evidence="4 8" id="KW-0812">Transmembrane</keyword>
<dbReference type="InterPro" id="IPR040423">
    <property type="entry name" value="PEA_transferase"/>
</dbReference>
<dbReference type="InterPro" id="IPR000917">
    <property type="entry name" value="Sulfatase_N"/>
</dbReference>
<feature type="compositionally biased region" description="Basic and acidic residues" evidence="7">
    <location>
        <begin position="578"/>
        <end position="588"/>
    </location>
</feature>
<dbReference type="GO" id="GO:0016776">
    <property type="term" value="F:phosphotransferase activity, phosphate group as acceptor"/>
    <property type="evidence" value="ECO:0007669"/>
    <property type="project" value="TreeGrafter"/>
</dbReference>
<dbReference type="EMBL" id="CP001674">
    <property type="protein sequence ID" value="ACT51209.1"/>
    <property type="molecule type" value="Genomic_DNA"/>
</dbReference>
<dbReference type="GO" id="GO:0005886">
    <property type="term" value="C:plasma membrane"/>
    <property type="evidence" value="ECO:0007669"/>
    <property type="project" value="UniProtKB-SubCell"/>
</dbReference>
<dbReference type="OrthoDB" id="9786870at2"/>
<feature type="transmembrane region" description="Helical" evidence="8">
    <location>
        <begin position="128"/>
        <end position="145"/>
    </location>
</feature>
<dbReference type="AlphaFoldDB" id="C6X766"/>
<feature type="domain" description="Sulfatase N-terminal" evidence="9">
    <location>
        <begin position="244"/>
        <end position="531"/>
    </location>
</feature>
<dbReference type="PANTHER" id="PTHR30443">
    <property type="entry name" value="INNER MEMBRANE PROTEIN"/>
    <property type="match status" value="1"/>
</dbReference>
<evidence type="ECO:0000256" key="7">
    <source>
        <dbReference type="SAM" id="MobiDB-lite"/>
    </source>
</evidence>
<keyword evidence="2" id="KW-1003">Cell membrane</keyword>
<feature type="transmembrane region" description="Helical" evidence="8">
    <location>
        <begin position="20"/>
        <end position="41"/>
    </location>
</feature>
<proteinExistence type="predicted"/>
<dbReference type="Gene3D" id="3.40.720.10">
    <property type="entry name" value="Alkaline Phosphatase, subunit A"/>
    <property type="match status" value="1"/>
</dbReference>
<sequence length="588" mass="68122">MNTIASPDTTHAQKAGSSSFLRFINLYLFFFYFSGVTHVLLQMTDATIFIGFRQAVYMSFLWLVPVLLFPRHTRVIAAVIGVVLWATSLLSLAYFCVYHQEFSQSVLYILFESNPAESSEYVSQYFKWWMPLVYLAHTLVAWLLWRRVQPLEFSWRGKLVACLLIIVPIHVLPVIQDRVISHQSWDRVIDHMQRRMEPAEPWQLVMGYFQYRRQLGNMQALLEKNSALPPLANLQDQYAGKPGTLVLVIGESSTRLHWGLYGYPRDTTPNLDKMKDQLSIFTRVVSPRASTIEVLEQALTFADRDNPDAVMTKPSIMNLMKQAGYKTFWITNQQTITKRNTMLAYFSQLADVQRYTNNTRYQNSREYDSNVFKPFESALADPAQRKFIVVHLLGTHMKYEYRYPPEFDYFKDRTGLPDWLDDPKAQVVNTYDNAVRYNDYVLATLLKTLQAKGERSMLTFMSDHGEDVYDTPPHEFVGRNEGNPTLPMFAIPMFVWTSDQWKQDNPQDLGFALNREYSTAYFEQTWSDLAGLHYTGFDPSKSLVNTAFVQRPTWVGDPTFRAGMREIQQPALPSSQLADHEESKTVIR</sequence>
<keyword evidence="3" id="KW-0808">Transferase</keyword>
<protein>
    <submittedName>
        <fullName evidence="10">Sulfatase</fullName>
    </submittedName>
</protein>
<dbReference type="CDD" id="cd16017">
    <property type="entry name" value="LptA"/>
    <property type="match status" value="1"/>
</dbReference>
<keyword evidence="11" id="KW-1185">Reference proteome</keyword>
<reference evidence="10 11" key="2">
    <citation type="journal article" date="2011" name="J. Bacteriol.">
        <title>Genomes of three methylotrophs from a single niche uncover genetic and metabolic divergence of Methylophilaceae.</title>
        <authorList>
            <person name="Lapidus A."/>
            <person name="Clum A."/>
            <person name="Labutti K."/>
            <person name="Kaluzhnaya M.G."/>
            <person name="Lim S."/>
            <person name="Beck D.A."/>
            <person name="Glavina Del Rio T."/>
            <person name="Nolan M."/>
            <person name="Mavromatis K."/>
            <person name="Huntemann M."/>
            <person name="Lucas S."/>
            <person name="Lidstrom M.E."/>
            <person name="Ivanova N."/>
            <person name="Chistoserdova L."/>
        </authorList>
    </citation>
    <scope>NUCLEOTIDE SEQUENCE [LARGE SCALE GENOMIC DNA]</scope>
    <source>
        <strain evidence="10 11">SIP3-4</strain>
    </source>
</reference>
<reference evidence="11" key="1">
    <citation type="submission" date="2009-07" db="EMBL/GenBank/DDBJ databases">
        <title>Complete sequence of chromosome of Methylovorus sp. SIP3-4.</title>
        <authorList>
            <person name="Lucas S."/>
            <person name="Copeland A."/>
            <person name="Lapidus A."/>
            <person name="Glavina del Rio T."/>
            <person name="Tice H."/>
            <person name="Bruce D."/>
            <person name="Goodwin L."/>
            <person name="Pitluck S."/>
            <person name="Clum A."/>
            <person name="Larimer F."/>
            <person name="Land M."/>
            <person name="Hauser L."/>
            <person name="Kyrpides N."/>
            <person name="Mikhailova N."/>
            <person name="Kayluzhnaya M."/>
            <person name="Chistoserdova L."/>
        </authorList>
    </citation>
    <scope>NUCLEOTIDE SEQUENCE [LARGE SCALE GENOMIC DNA]</scope>
    <source>
        <strain evidence="11">SIP3-4</strain>
    </source>
</reference>
<evidence type="ECO:0000313" key="11">
    <source>
        <dbReference type="Proteomes" id="UP000002743"/>
    </source>
</evidence>
<evidence type="ECO:0000256" key="2">
    <source>
        <dbReference type="ARBA" id="ARBA00022475"/>
    </source>
</evidence>
<dbReference type="InterPro" id="IPR017850">
    <property type="entry name" value="Alkaline_phosphatase_core_sf"/>
</dbReference>
<feature type="region of interest" description="Disordered" evidence="7">
    <location>
        <begin position="569"/>
        <end position="588"/>
    </location>
</feature>
<dbReference type="KEGG" id="mei:Msip34_1967"/>
<dbReference type="GO" id="GO:0009244">
    <property type="term" value="P:lipopolysaccharide core region biosynthetic process"/>
    <property type="evidence" value="ECO:0007669"/>
    <property type="project" value="TreeGrafter"/>
</dbReference>
<name>C6X766_METGS</name>
<organism evidence="10 11">
    <name type="scientific">Methylovorus glucosotrophus (strain SIP3-4)</name>
    <dbReference type="NCBI Taxonomy" id="582744"/>
    <lineage>
        <taxon>Bacteria</taxon>
        <taxon>Pseudomonadati</taxon>
        <taxon>Pseudomonadota</taxon>
        <taxon>Betaproteobacteria</taxon>
        <taxon>Nitrosomonadales</taxon>
        <taxon>Methylophilaceae</taxon>
        <taxon>Methylovorus</taxon>
    </lineage>
</organism>
<dbReference type="HOGENOM" id="CLU_018534_3_3_4"/>
<dbReference type="SUPFAM" id="SSF53649">
    <property type="entry name" value="Alkaline phosphatase-like"/>
    <property type="match status" value="1"/>
</dbReference>
<evidence type="ECO:0000256" key="3">
    <source>
        <dbReference type="ARBA" id="ARBA00022679"/>
    </source>
</evidence>
<dbReference type="NCBIfam" id="NF007933">
    <property type="entry name" value="PRK10649.1"/>
    <property type="match status" value="1"/>
</dbReference>
<dbReference type="Proteomes" id="UP000002743">
    <property type="component" value="Chromosome"/>
</dbReference>
<dbReference type="InterPro" id="IPR058130">
    <property type="entry name" value="PEA_transf_C"/>
</dbReference>
<evidence type="ECO:0000256" key="4">
    <source>
        <dbReference type="ARBA" id="ARBA00022692"/>
    </source>
</evidence>
<accession>C6X766</accession>
<feature type="transmembrane region" description="Helical" evidence="8">
    <location>
        <begin position="157"/>
        <end position="175"/>
    </location>
</feature>
<comment type="subcellular location">
    <subcellularLocation>
        <location evidence="1">Cell membrane</location>
        <topology evidence="1">Multi-pass membrane protein</topology>
    </subcellularLocation>
</comment>
<evidence type="ECO:0000256" key="5">
    <source>
        <dbReference type="ARBA" id="ARBA00022989"/>
    </source>
</evidence>
<feature type="transmembrane region" description="Helical" evidence="8">
    <location>
        <begin position="47"/>
        <end position="68"/>
    </location>
</feature>
<evidence type="ECO:0000256" key="6">
    <source>
        <dbReference type="ARBA" id="ARBA00023136"/>
    </source>
</evidence>
<keyword evidence="5 8" id="KW-1133">Transmembrane helix</keyword>
<evidence type="ECO:0000256" key="1">
    <source>
        <dbReference type="ARBA" id="ARBA00004651"/>
    </source>
</evidence>
<evidence type="ECO:0000256" key="8">
    <source>
        <dbReference type="SAM" id="Phobius"/>
    </source>
</evidence>
<dbReference type="STRING" id="582744.Msip34_1967"/>
<dbReference type="eggNOG" id="COG2194">
    <property type="taxonomic scope" value="Bacteria"/>
</dbReference>
<dbReference type="PANTHER" id="PTHR30443:SF2">
    <property type="entry name" value="PHOSPHOETHANOLAMINE TRANSFERASE EPTC"/>
    <property type="match status" value="1"/>
</dbReference>
<gene>
    <name evidence="10" type="ordered locus">Msip34_1967</name>
</gene>
<dbReference type="RefSeq" id="WP_015830564.1">
    <property type="nucleotide sequence ID" value="NC_012969.1"/>
</dbReference>
<dbReference type="Pfam" id="PF00884">
    <property type="entry name" value="Sulfatase"/>
    <property type="match status" value="1"/>
</dbReference>
<evidence type="ECO:0000259" key="9">
    <source>
        <dbReference type="Pfam" id="PF00884"/>
    </source>
</evidence>
<evidence type="ECO:0000313" key="10">
    <source>
        <dbReference type="EMBL" id="ACT51209.1"/>
    </source>
</evidence>
<keyword evidence="6 8" id="KW-0472">Membrane</keyword>
<feature type="transmembrane region" description="Helical" evidence="8">
    <location>
        <begin position="75"/>
        <end position="95"/>
    </location>
</feature>